<sequence>MKGYLKWFMEEFLKERFVEKDTLDLWLLKHDRCFKYDPKKIEVPHRYGEQLTLFELIN</sequence>
<keyword evidence="2" id="KW-1185">Reference proteome</keyword>
<protein>
    <submittedName>
        <fullName evidence="1">Uncharacterized protein</fullName>
    </submittedName>
</protein>
<reference evidence="1 2" key="1">
    <citation type="submission" date="2022-06" db="EMBL/GenBank/DDBJ databases">
        <title>Staphylococcus hominis ShoR14 genome sequence.</title>
        <authorList>
            <person name="Yeo C.C."/>
            <person name="Chew C.H."/>
            <person name="Che Hamzah A.M."/>
            <person name="Al-Trad E.I."/>
        </authorList>
    </citation>
    <scope>NUCLEOTIDE SEQUENCE [LARGE SCALE GENOMIC DNA]</scope>
    <source>
        <strain evidence="1 2">ShoR14</strain>
    </source>
</reference>
<dbReference type="EMBL" id="JAGHKT020000016">
    <property type="protein sequence ID" value="MCM5673025.1"/>
    <property type="molecule type" value="Genomic_DNA"/>
</dbReference>
<comment type="caution">
    <text evidence="1">The sequence shown here is derived from an EMBL/GenBank/DDBJ whole genome shotgun (WGS) entry which is preliminary data.</text>
</comment>
<dbReference type="Proteomes" id="UP000665944">
    <property type="component" value="Unassembled WGS sequence"/>
</dbReference>
<evidence type="ECO:0000313" key="1">
    <source>
        <dbReference type="EMBL" id="MCM5673025.1"/>
    </source>
</evidence>
<evidence type="ECO:0000313" key="2">
    <source>
        <dbReference type="Proteomes" id="UP000665944"/>
    </source>
</evidence>
<gene>
    <name evidence="1" type="ORF">J7T32_009755</name>
</gene>
<dbReference type="RefSeq" id="WP_012817967.1">
    <property type="nucleotide sequence ID" value="NZ_JAGHKT020000016.1"/>
</dbReference>
<dbReference type="AlphaFoldDB" id="A0A8X8GR77"/>
<accession>A0A8X8GR77</accession>
<organism evidence="1 2">
    <name type="scientific">Staphylococcus hominis</name>
    <dbReference type="NCBI Taxonomy" id="1290"/>
    <lineage>
        <taxon>Bacteria</taxon>
        <taxon>Bacillati</taxon>
        <taxon>Bacillota</taxon>
        <taxon>Bacilli</taxon>
        <taxon>Bacillales</taxon>
        <taxon>Staphylococcaceae</taxon>
        <taxon>Staphylococcus</taxon>
    </lineage>
</organism>
<proteinExistence type="predicted"/>
<name>A0A8X8GR77_STAHO</name>